<dbReference type="OrthoDB" id="9776281at2"/>
<evidence type="ECO:0000256" key="6">
    <source>
        <dbReference type="ARBA" id="ARBA00022840"/>
    </source>
</evidence>
<keyword evidence="10" id="KW-1185">Reference proteome</keyword>
<protein>
    <recommendedName>
        <fullName evidence="8">Protein nucleotidyltransferase YdiU</fullName>
        <ecNumber evidence="8">2.7.7.-</ecNumber>
    </recommendedName>
    <alternativeName>
        <fullName evidence="8">Protein adenylyltransferase YdiU</fullName>
        <ecNumber evidence="8">2.7.7.108</ecNumber>
    </alternativeName>
    <alternativeName>
        <fullName evidence="8">Protein uridylyltransferase YdiU</fullName>
        <ecNumber evidence="8">2.7.7.-</ecNumber>
    </alternativeName>
</protein>
<name>A0A3E0WV32_9GAMM</name>
<comment type="catalytic activity">
    <reaction evidence="8">
        <text>L-histidyl-[protein] + UTP = N(tele)-(5'-uridylyl)-L-histidyl-[protein] + diphosphate</text>
        <dbReference type="Rhea" id="RHEA:83891"/>
        <dbReference type="Rhea" id="RHEA-COMP:9745"/>
        <dbReference type="Rhea" id="RHEA-COMP:20239"/>
        <dbReference type="ChEBI" id="CHEBI:29979"/>
        <dbReference type="ChEBI" id="CHEBI:33019"/>
        <dbReference type="ChEBI" id="CHEBI:46398"/>
        <dbReference type="ChEBI" id="CHEBI:233474"/>
    </reaction>
</comment>
<dbReference type="GO" id="GO:0000287">
    <property type="term" value="F:magnesium ion binding"/>
    <property type="evidence" value="ECO:0007669"/>
    <property type="project" value="UniProtKB-UniRule"/>
</dbReference>
<sequence length="493" mass="55266">MFPQFSLQYSRLPERFYQHFEPAPVKRPRLIAFNRGLAEQLGFDLSAYPGDDKAAEYFAGNLIPPGAEPLAQAYAGHQFGGFVPQLGDGRAVLLGEVLDRNGCLRDIQLKGAGRTPFSRGGDGRAPLGPVLREYVVSEAMHALGIPTTRALAAVSTGEHVYREIPMPGGILTRVAASHIRVGTFEYFAARGDLEGLKRLADHVIARHYPSLASLADDQRYLALVENVQLQQARLIARWMGVGFIHGVMNTDNTSTAGETIDYGPCAFMEKYDPRTVFSSIDQNGRYAYGNQPAIGQWNIARFAETLLPLIDSDQHRAIERATELIQRFPALYRAEWLAVMRAKLGLCRDDKEDFALAEALLAAMHSGRADFTLTFRRLCDCAESPAHDEPLLALFEQAQAVEAWLPRWRERLTEEPASAAEVADRMRRTNPFYIPRNHLVEHMIEAAIERDDYLPLHRLNEVLARPFDEQPGRERYAQPATPQEQVYRTFCGT</sequence>
<accession>A0A3E0WV32</accession>
<comment type="caution">
    <text evidence="9">The sequence shown here is derived from an EMBL/GenBank/DDBJ whole genome shotgun (WGS) entry which is preliminary data.</text>
</comment>
<evidence type="ECO:0000256" key="1">
    <source>
        <dbReference type="ARBA" id="ARBA00009747"/>
    </source>
</evidence>
<dbReference type="EC" id="2.7.7.108" evidence="8"/>
<feature type="binding site" evidence="8">
    <location>
        <position position="261"/>
    </location>
    <ligand>
        <name>ATP</name>
        <dbReference type="ChEBI" id="CHEBI:30616"/>
    </ligand>
</feature>
<organism evidence="9 10">
    <name type="scientific">Alkalilimnicola ehrlichii</name>
    <dbReference type="NCBI Taxonomy" id="351052"/>
    <lineage>
        <taxon>Bacteria</taxon>
        <taxon>Pseudomonadati</taxon>
        <taxon>Pseudomonadota</taxon>
        <taxon>Gammaproteobacteria</taxon>
        <taxon>Chromatiales</taxon>
        <taxon>Ectothiorhodospiraceae</taxon>
        <taxon>Alkalilimnicola</taxon>
    </lineage>
</organism>
<feature type="binding site" evidence="8">
    <location>
        <position position="90"/>
    </location>
    <ligand>
        <name>ATP</name>
        <dbReference type="ChEBI" id="CHEBI:30616"/>
    </ligand>
</feature>
<comment type="catalytic activity">
    <reaction evidence="8">
        <text>L-seryl-[protein] + UTP = O-(5'-uridylyl)-L-seryl-[protein] + diphosphate</text>
        <dbReference type="Rhea" id="RHEA:64604"/>
        <dbReference type="Rhea" id="RHEA-COMP:9863"/>
        <dbReference type="Rhea" id="RHEA-COMP:16635"/>
        <dbReference type="ChEBI" id="CHEBI:29999"/>
        <dbReference type="ChEBI" id="CHEBI:33019"/>
        <dbReference type="ChEBI" id="CHEBI:46398"/>
        <dbReference type="ChEBI" id="CHEBI:156051"/>
    </reaction>
</comment>
<dbReference type="EMBL" id="NFZW01000008">
    <property type="protein sequence ID" value="RFA36840.1"/>
    <property type="molecule type" value="Genomic_DNA"/>
</dbReference>
<keyword evidence="3 8" id="KW-0548">Nucleotidyltransferase</keyword>
<dbReference type="InterPro" id="IPR003846">
    <property type="entry name" value="SelO"/>
</dbReference>
<evidence type="ECO:0000256" key="7">
    <source>
        <dbReference type="ARBA" id="ARBA00022842"/>
    </source>
</evidence>
<comment type="cofactor">
    <cofactor evidence="8">
        <name>Mg(2+)</name>
        <dbReference type="ChEBI" id="CHEBI:18420"/>
    </cofactor>
    <cofactor evidence="8">
        <name>Mn(2+)</name>
        <dbReference type="ChEBI" id="CHEBI:29035"/>
    </cofactor>
</comment>
<evidence type="ECO:0000313" key="9">
    <source>
        <dbReference type="EMBL" id="RFA36840.1"/>
    </source>
</evidence>
<evidence type="ECO:0000256" key="2">
    <source>
        <dbReference type="ARBA" id="ARBA00022679"/>
    </source>
</evidence>
<dbReference type="GO" id="GO:0005524">
    <property type="term" value="F:ATP binding"/>
    <property type="evidence" value="ECO:0007669"/>
    <property type="project" value="UniProtKB-UniRule"/>
</dbReference>
<keyword evidence="8" id="KW-0464">Manganese</keyword>
<dbReference type="NCBIfam" id="NF000658">
    <property type="entry name" value="PRK00029.1"/>
    <property type="match status" value="1"/>
</dbReference>
<comment type="similarity">
    <text evidence="1 8">Belongs to the SELO family.</text>
</comment>
<dbReference type="AlphaFoldDB" id="A0A3E0WV32"/>
<comment type="catalytic activity">
    <reaction evidence="8">
        <text>L-seryl-[protein] + ATP = 3-O-(5'-adenylyl)-L-seryl-[protein] + diphosphate</text>
        <dbReference type="Rhea" id="RHEA:58120"/>
        <dbReference type="Rhea" id="RHEA-COMP:9863"/>
        <dbReference type="Rhea" id="RHEA-COMP:15073"/>
        <dbReference type="ChEBI" id="CHEBI:29999"/>
        <dbReference type="ChEBI" id="CHEBI:30616"/>
        <dbReference type="ChEBI" id="CHEBI:33019"/>
        <dbReference type="ChEBI" id="CHEBI:142516"/>
        <dbReference type="EC" id="2.7.7.108"/>
    </reaction>
</comment>
<evidence type="ECO:0000313" key="10">
    <source>
        <dbReference type="Proteomes" id="UP000256763"/>
    </source>
</evidence>
<dbReference type="PANTHER" id="PTHR32057">
    <property type="entry name" value="PROTEIN ADENYLYLTRANSFERASE SELO, MITOCHONDRIAL"/>
    <property type="match status" value="1"/>
</dbReference>
<dbReference type="GO" id="GO:0070733">
    <property type="term" value="F:AMPylase activity"/>
    <property type="evidence" value="ECO:0007669"/>
    <property type="project" value="UniProtKB-EC"/>
</dbReference>
<keyword evidence="4 8" id="KW-0479">Metal-binding</keyword>
<gene>
    <name evidence="8" type="primary">ydiU</name>
    <name evidence="8" type="synonym">selO</name>
    <name evidence="9" type="ORF">CAL65_09975</name>
</gene>
<evidence type="ECO:0000256" key="3">
    <source>
        <dbReference type="ARBA" id="ARBA00022695"/>
    </source>
</evidence>
<dbReference type="RefSeq" id="WP_116302099.1">
    <property type="nucleotide sequence ID" value="NZ_NFZV01000008.1"/>
</dbReference>
<comment type="catalytic activity">
    <reaction evidence="8">
        <text>L-tyrosyl-[protein] + UTP = O-(5'-uridylyl)-L-tyrosyl-[protein] + diphosphate</text>
        <dbReference type="Rhea" id="RHEA:83887"/>
        <dbReference type="Rhea" id="RHEA-COMP:10136"/>
        <dbReference type="Rhea" id="RHEA-COMP:20238"/>
        <dbReference type="ChEBI" id="CHEBI:33019"/>
        <dbReference type="ChEBI" id="CHEBI:46398"/>
        <dbReference type="ChEBI" id="CHEBI:46858"/>
        <dbReference type="ChEBI" id="CHEBI:90602"/>
    </reaction>
</comment>
<evidence type="ECO:0000256" key="5">
    <source>
        <dbReference type="ARBA" id="ARBA00022741"/>
    </source>
</evidence>
<comment type="catalytic activity">
    <reaction evidence="8">
        <text>L-threonyl-[protein] + ATP = 3-O-(5'-adenylyl)-L-threonyl-[protein] + diphosphate</text>
        <dbReference type="Rhea" id="RHEA:54292"/>
        <dbReference type="Rhea" id="RHEA-COMP:11060"/>
        <dbReference type="Rhea" id="RHEA-COMP:13847"/>
        <dbReference type="ChEBI" id="CHEBI:30013"/>
        <dbReference type="ChEBI" id="CHEBI:30616"/>
        <dbReference type="ChEBI" id="CHEBI:33019"/>
        <dbReference type="ChEBI" id="CHEBI:138113"/>
        <dbReference type="EC" id="2.7.7.108"/>
    </reaction>
</comment>
<feature type="binding site" evidence="8">
    <location>
        <position position="180"/>
    </location>
    <ligand>
        <name>ATP</name>
        <dbReference type="ChEBI" id="CHEBI:30616"/>
    </ligand>
</feature>
<keyword evidence="5 8" id="KW-0547">Nucleotide-binding</keyword>
<dbReference type="Proteomes" id="UP000256763">
    <property type="component" value="Unassembled WGS sequence"/>
</dbReference>
<proteinExistence type="inferred from homology"/>
<feature type="binding site" evidence="8">
    <location>
        <position position="87"/>
    </location>
    <ligand>
        <name>ATP</name>
        <dbReference type="ChEBI" id="CHEBI:30616"/>
    </ligand>
</feature>
<keyword evidence="2 8" id="KW-0808">Transferase</keyword>
<dbReference type="HAMAP" id="MF_00692">
    <property type="entry name" value="SelO"/>
    <property type="match status" value="1"/>
</dbReference>
<feature type="binding site" evidence="8">
    <location>
        <position position="123"/>
    </location>
    <ligand>
        <name>ATP</name>
        <dbReference type="ChEBI" id="CHEBI:30616"/>
    </ligand>
</feature>
<reference evidence="10" key="1">
    <citation type="submission" date="2017-05" db="EMBL/GenBank/DDBJ databases">
        <authorList>
            <person name="Sharma S."/>
            <person name="Sidhu C."/>
            <person name="Pinnaka A.K."/>
        </authorList>
    </citation>
    <scope>NUCLEOTIDE SEQUENCE [LARGE SCALE GENOMIC DNA]</scope>
    <source>
        <strain evidence="10">AK93</strain>
    </source>
</reference>
<feature type="binding site" evidence="8">
    <location>
        <position position="252"/>
    </location>
    <ligand>
        <name>Mg(2+)</name>
        <dbReference type="ChEBI" id="CHEBI:18420"/>
    </ligand>
</feature>
<dbReference type="PANTHER" id="PTHR32057:SF14">
    <property type="entry name" value="PROTEIN ADENYLYLTRANSFERASE SELO, MITOCHONDRIAL"/>
    <property type="match status" value="1"/>
</dbReference>
<feature type="binding site" evidence="8">
    <location>
        <position position="110"/>
    </location>
    <ligand>
        <name>ATP</name>
        <dbReference type="ChEBI" id="CHEBI:30616"/>
    </ligand>
</feature>
<feature type="binding site" evidence="8">
    <location>
        <position position="89"/>
    </location>
    <ligand>
        <name>ATP</name>
        <dbReference type="ChEBI" id="CHEBI:30616"/>
    </ligand>
</feature>
<comment type="catalytic activity">
    <reaction evidence="8">
        <text>L-tyrosyl-[protein] + ATP = O-(5'-adenylyl)-L-tyrosyl-[protein] + diphosphate</text>
        <dbReference type="Rhea" id="RHEA:54288"/>
        <dbReference type="Rhea" id="RHEA-COMP:10136"/>
        <dbReference type="Rhea" id="RHEA-COMP:13846"/>
        <dbReference type="ChEBI" id="CHEBI:30616"/>
        <dbReference type="ChEBI" id="CHEBI:33019"/>
        <dbReference type="ChEBI" id="CHEBI:46858"/>
        <dbReference type="ChEBI" id="CHEBI:83624"/>
        <dbReference type="EC" id="2.7.7.108"/>
    </reaction>
</comment>
<evidence type="ECO:0000256" key="8">
    <source>
        <dbReference type="HAMAP-Rule" id="MF_00692"/>
    </source>
</evidence>
<dbReference type="Pfam" id="PF02696">
    <property type="entry name" value="SelO"/>
    <property type="match status" value="1"/>
</dbReference>
<evidence type="ECO:0000256" key="4">
    <source>
        <dbReference type="ARBA" id="ARBA00022723"/>
    </source>
</evidence>
<feature type="binding site" evidence="8">
    <location>
        <position position="173"/>
    </location>
    <ligand>
        <name>ATP</name>
        <dbReference type="ChEBI" id="CHEBI:30616"/>
    </ligand>
</feature>
<keyword evidence="7 8" id="KW-0460">Magnesium</keyword>
<dbReference type="EC" id="2.7.7.-" evidence="8"/>
<feature type="binding site" evidence="8">
    <location>
        <position position="261"/>
    </location>
    <ligand>
        <name>Mg(2+)</name>
        <dbReference type="ChEBI" id="CHEBI:18420"/>
    </ligand>
</feature>
<dbReference type="GO" id="GO:0030145">
    <property type="term" value="F:manganese ion binding"/>
    <property type="evidence" value="ECO:0007669"/>
    <property type="project" value="UniProtKB-UniRule"/>
</dbReference>
<comment type="function">
    <text evidence="8">Nucleotidyltransferase involved in the post-translational modification of proteins. It can catalyze the addition of adenosine monophosphate (AMP) or uridine monophosphate (UMP) to a protein, resulting in modifications known as AMPylation and UMPylation.</text>
</comment>
<feature type="binding site" evidence="8">
    <location>
        <position position="122"/>
    </location>
    <ligand>
        <name>ATP</name>
        <dbReference type="ChEBI" id="CHEBI:30616"/>
    </ligand>
</feature>
<feature type="active site" description="Proton acceptor" evidence="8">
    <location>
        <position position="251"/>
    </location>
</feature>
<keyword evidence="6 8" id="KW-0067">ATP-binding</keyword>